<evidence type="ECO:0000313" key="3">
    <source>
        <dbReference type="Proteomes" id="UP000032679"/>
    </source>
</evidence>
<dbReference type="STRING" id="1231623.Tasa_004_099"/>
<sequence>MRLPPVEVDAETAPLPMLEPELRAVEICPICRAKMRRTSELCPQCGAERQYGPTRIESLICTGLGMVAVPSLILTLVKPSPWLALFVVIGGLLGFFVANVRFGGDRWIRKRHA</sequence>
<proteinExistence type="predicted"/>
<dbReference type="EMBL" id="BALE01000004">
    <property type="protein sequence ID" value="GAN53034.1"/>
    <property type="molecule type" value="Genomic_DNA"/>
</dbReference>
<comment type="caution">
    <text evidence="2">The sequence shown here is derived from an EMBL/GenBank/DDBJ whole genome shotgun (WGS) entry which is preliminary data.</text>
</comment>
<protein>
    <submittedName>
        <fullName evidence="2">Uncharacterized protein</fullName>
    </submittedName>
</protein>
<evidence type="ECO:0000256" key="1">
    <source>
        <dbReference type="SAM" id="Phobius"/>
    </source>
</evidence>
<keyword evidence="1" id="KW-0472">Membrane</keyword>
<reference evidence="2 3" key="1">
    <citation type="submission" date="2012-10" db="EMBL/GenBank/DDBJ databases">
        <title>Genome sequencing of Tanticharoenia sakaeratensis NBRC 103193.</title>
        <authorList>
            <person name="Azuma Y."/>
            <person name="Hadano H."/>
            <person name="Hirakawa H."/>
            <person name="Matsushita K."/>
        </authorList>
    </citation>
    <scope>NUCLEOTIDE SEQUENCE [LARGE SCALE GENOMIC DNA]</scope>
    <source>
        <strain evidence="2 3">NBRC 103193</strain>
    </source>
</reference>
<organism evidence="2 3">
    <name type="scientific">Tanticharoenia sakaeratensis NBRC 103193</name>
    <dbReference type="NCBI Taxonomy" id="1231623"/>
    <lineage>
        <taxon>Bacteria</taxon>
        <taxon>Pseudomonadati</taxon>
        <taxon>Pseudomonadota</taxon>
        <taxon>Alphaproteobacteria</taxon>
        <taxon>Acetobacterales</taxon>
        <taxon>Acetobacteraceae</taxon>
        <taxon>Tanticharoenia</taxon>
    </lineage>
</organism>
<dbReference type="AlphaFoldDB" id="A0A0D6MHB1"/>
<dbReference type="Proteomes" id="UP000032679">
    <property type="component" value="Unassembled WGS sequence"/>
</dbReference>
<gene>
    <name evidence="2" type="ORF">Tasa_004_099</name>
</gene>
<feature type="transmembrane region" description="Helical" evidence="1">
    <location>
        <begin position="59"/>
        <end position="77"/>
    </location>
</feature>
<keyword evidence="1" id="KW-1133">Transmembrane helix</keyword>
<accession>A0A0D6MHB1</accession>
<evidence type="ECO:0000313" key="2">
    <source>
        <dbReference type="EMBL" id="GAN53034.1"/>
    </source>
</evidence>
<keyword evidence="3" id="KW-1185">Reference proteome</keyword>
<feature type="transmembrane region" description="Helical" evidence="1">
    <location>
        <begin position="83"/>
        <end position="102"/>
    </location>
</feature>
<name>A0A0D6MHB1_9PROT</name>
<keyword evidence="1" id="KW-0812">Transmembrane</keyword>